<dbReference type="GeneID" id="92353888"/>
<name>A0AAT9GQ97_9CREN</name>
<proteinExistence type="predicted"/>
<reference evidence="1" key="1">
    <citation type="submission" date="2024-03" db="EMBL/GenBank/DDBJ databases">
        <title>Complete genome sequence of Sulfurisphaera javensis strain KD-1.</title>
        <authorList>
            <person name="Sakai H."/>
            <person name="Nur N."/>
            <person name="Suwanto A."/>
            <person name="Kurosawa N."/>
        </authorList>
    </citation>
    <scope>NUCLEOTIDE SEQUENCE</scope>
    <source>
        <strain evidence="1">KD-1</strain>
    </source>
</reference>
<dbReference type="EMBL" id="AP031322">
    <property type="protein sequence ID" value="BFH73015.1"/>
    <property type="molecule type" value="Genomic_DNA"/>
</dbReference>
<organism evidence="1">
    <name type="scientific">Sulfurisphaera javensis</name>
    <dbReference type="NCBI Taxonomy" id="2049879"/>
    <lineage>
        <taxon>Archaea</taxon>
        <taxon>Thermoproteota</taxon>
        <taxon>Thermoprotei</taxon>
        <taxon>Sulfolobales</taxon>
        <taxon>Sulfolobaceae</taxon>
        <taxon>Sulfurisphaera</taxon>
    </lineage>
</organism>
<sequence>MEKEKVLSLLQSADQLSLDEIEKYLSSNDKDIKHEAWNYVLKKAKYLPHSFLVSLLKFPDTGTRYRAWNSLPSFISEGLISVEETKSYKEYFIEMLRDSNLTVRFLSWYVTLKQILVLGIVNEEDIKKEKKYLIELLQIDEYKELVNELLSELKM</sequence>
<evidence type="ECO:0008006" key="2">
    <source>
        <dbReference type="Google" id="ProtNLM"/>
    </source>
</evidence>
<dbReference type="KEGG" id="sjv:SJAV_09590"/>
<dbReference type="InterPro" id="IPR016024">
    <property type="entry name" value="ARM-type_fold"/>
</dbReference>
<gene>
    <name evidence="1" type="ORF">SJAV_09590</name>
</gene>
<dbReference type="AlphaFoldDB" id="A0AAT9GQ97"/>
<dbReference type="SUPFAM" id="SSF48371">
    <property type="entry name" value="ARM repeat"/>
    <property type="match status" value="1"/>
</dbReference>
<protein>
    <recommendedName>
        <fullName evidence="2">HEAT repeat domain-containing protein</fullName>
    </recommendedName>
</protein>
<accession>A0AAT9GQ97</accession>
<evidence type="ECO:0000313" key="1">
    <source>
        <dbReference type="EMBL" id="BFH73015.1"/>
    </source>
</evidence>
<dbReference type="RefSeq" id="WP_369611195.1">
    <property type="nucleotide sequence ID" value="NZ_AP031322.1"/>
</dbReference>